<proteinExistence type="predicted"/>
<feature type="domain" description="Resolvase/invertase-type recombinase catalytic" evidence="1">
    <location>
        <begin position="47"/>
        <end position="127"/>
    </location>
</feature>
<dbReference type="Proteomes" id="UP000660745">
    <property type="component" value="Unassembled WGS sequence"/>
</dbReference>
<evidence type="ECO:0000259" key="1">
    <source>
        <dbReference type="Pfam" id="PF00239"/>
    </source>
</evidence>
<dbReference type="Pfam" id="PF00239">
    <property type="entry name" value="Resolvase"/>
    <property type="match status" value="1"/>
</dbReference>
<evidence type="ECO:0000313" key="2">
    <source>
        <dbReference type="EMBL" id="GGP14741.1"/>
    </source>
</evidence>
<dbReference type="AlphaFoldDB" id="A0A918E8H2"/>
<comment type="caution">
    <text evidence="2">The sequence shown here is derived from an EMBL/GenBank/DDBJ whole genome shotgun (WGS) entry which is preliminary data.</text>
</comment>
<protein>
    <recommendedName>
        <fullName evidence="1">Resolvase/invertase-type recombinase catalytic domain-containing protein</fullName>
    </recommendedName>
</protein>
<dbReference type="InterPro" id="IPR036162">
    <property type="entry name" value="Resolvase-like_N_sf"/>
</dbReference>
<dbReference type="GO" id="GO:0000150">
    <property type="term" value="F:DNA strand exchange activity"/>
    <property type="evidence" value="ECO:0007669"/>
    <property type="project" value="InterPro"/>
</dbReference>
<dbReference type="Gene3D" id="3.40.50.1390">
    <property type="entry name" value="Resolvase, N-terminal catalytic domain"/>
    <property type="match status" value="1"/>
</dbReference>
<organism evidence="2 3">
    <name type="scientific">Nonomuraea glycinis</name>
    <dbReference type="NCBI Taxonomy" id="2047744"/>
    <lineage>
        <taxon>Bacteria</taxon>
        <taxon>Bacillati</taxon>
        <taxon>Actinomycetota</taxon>
        <taxon>Actinomycetes</taxon>
        <taxon>Streptosporangiales</taxon>
        <taxon>Streptosporangiaceae</taxon>
        <taxon>Nonomuraea</taxon>
    </lineage>
</organism>
<reference evidence="2" key="2">
    <citation type="submission" date="2020-09" db="EMBL/GenBank/DDBJ databases">
        <authorList>
            <person name="Sun Q."/>
            <person name="Zhou Y."/>
        </authorList>
    </citation>
    <scope>NUCLEOTIDE SEQUENCE</scope>
    <source>
        <strain evidence="2">CGMCC 4.7430</strain>
    </source>
</reference>
<name>A0A918E8H2_9ACTN</name>
<evidence type="ECO:0000313" key="3">
    <source>
        <dbReference type="Proteomes" id="UP000660745"/>
    </source>
</evidence>
<dbReference type="RefSeq" id="WP_189143182.1">
    <property type="nucleotide sequence ID" value="NZ_BMNK01000017.1"/>
</dbReference>
<dbReference type="InterPro" id="IPR006119">
    <property type="entry name" value="Resolv_N"/>
</dbReference>
<sequence length="138" mass="15119">MTLRRWAIEGRVRFRVVGDQQPERRFDERDLDAFAGVLPSERDRVEVAYVQVSGSSGHESSLTARAEELARTSASGIICVYADRAGGLRKSRPGWAKLREDAAAGKFTVVRLTHEDRPARFGVGWLTMPLATCGSAGG</sequence>
<keyword evidence="3" id="KW-1185">Reference proteome</keyword>
<accession>A0A918E8H2</accession>
<dbReference type="GO" id="GO:0003677">
    <property type="term" value="F:DNA binding"/>
    <property type="evidence" value="ECO:0007669"/>
    <property type="project" value="InterPro"/>
</dbReference>
<reference evidence="2" key="1">
    <citation type="journal article" date="2014" name="Int. J. Syst. Evol. Microbiol.">
        <title>Complete genome sequence of Corynebacterium casei LMG S-19264T (=DSM 44701T), isolated from a smear-ripened cheese.</title>
        <authorList>
            <consortium name="US DOE Joint Genome Institute (JGI-PGF)"/>
            <person name="Walter F."/>
            <person name="Albersmeier A."/>
            <person name="Kalinowski J."/>
            <person name="Ruckert C."/>
        </authorList>
    </citation>
    <scope>NUCLEOTIDE SEQUENCE</scope>
    <source>
        <strain evidence="2">CGMCC 4.7430</strain>
    </source>
</reference>
<gene>
    <name evidence="2" type="ORF">GCM10012278_71700</name>
</gene>
<dbReference type="EMBL" id="BMNK01000017">
    <property type="protein sequence ID" value="GGP14741.1"/>
    <property type="molecule type" value="Genomic_DNA"/>
</dbReference>
<dbReference type="SUPFAM" id="SSF53041">
    <property type="entry name" value="Resolvase-like"/>
    <property type="match status" value="1"/>
</dbReference>